<dbReference type="AlphaFoldDB" id="A0A6I2MI39"/>
<protein>
    <submittedName>
        <fullName evidence="1">Uncharacterized protein</fullName>
    </submittedName>
</protein>
<gene>
    <name evidence="1" type="ORF">GJU41_19570</name>
</gene>
<dbReference type="RefSeq" id="WP_154319308.1">
    <property type="nucleotide sequence ID" value="NZ_CAJFZX010000011.1"/>
</dbReference>
<evidence type="ECO:0000313" key="2">
    <source>
        <dbReference type="Proteomes" id="UP000441585"/>
    </source>
</evidence>
<organism evidence="1 2">
    <name type="scientific">Metabacillus idriensis</name>
    <dbReference type="NCBI Taxonomy" id="324768"/>
    <lineage>
        <taxon>Bacteria</taxon>
        <taxon>Bacillati</taxon>
        <taxon>Bacillota</taxon>
        <taxon>Bacilli</taxon>
        <taxon>Bacillales</taxon>
        <taxon>Bacillaceae</taxon>
        <taxon>Metabacillus</taxon>
    </lineage>
</organism>
<reference evidence="1 2" key="1">
    <citation type="submission" date="2019-11" db="EMBL/GenBank/DDBJ databases">
        <title>Bacillus idriensis genome.</title>
        <authorList>
            <person name="Konopka E.N."/>
            <person name="Newman J.D."/>
        </authorList>
    </citation>
    <scope>NUCLEOTIDE SEQUENCE [LARGE SCALE GENOMIC DNA]</scope>
    <source>
        <strain evidence="1 2">DSM 19097</strain>
    </source>
</reference>
<accession>A0A6I2MI39</accession>
<keyword evidence="2" id="KW-1185">Reference proteome</keyword>
<sequence length="213" mass="24053">MYNCLMQDTVLTITPTSRYGKQYDTVRVETYFQLESSLPENEEFLVPGLKKIPEQDLEFFKAGKVQFAPIPKSVVVQEVQDYALQVANGSIEGVRSDALLGLSAMYMDPVKLEEISSGVYHLSYTYSIYPDDLDGHYYIYQTIPFKGFNMPRGTVRLTAVLPAGAVCDYDQTNGKDISGTVIVDDDSHSFSNGLSVVSFYYQVDPEFTIKYRY</sequence>
<comment type="caution">
    <text evidence="1">The sequence shown here is derived from an EMBL/GenBank/DDBJ whole genome shotgun (WGS) entry which is preliminary data.</text>
</comment>
<name>A0A6I2MI39_9BACI</name>
<dbReference type="EMBL" id="WKKF01000009">
    <property type="protein sequence ID" value="MRX56161.1"/>
    <property type="molecule type" value="Genomic_DNA"/>
</dbReference>
<dbReference type="Proteomes" id="UP000441585">
    <property type="component" value="Unassembled WGS sequence"/>
</dbReference>
<evidence type="ECO:0000313" key="1">
    <source>
        <dbReference type="EMBL" id="MRX56161.1"/>
    </source>
</evidence>
<proteinExistence type="predicted"/>